<dbReference type="InterPro" id="IPR036425">
    <property type="entry name" value="MoaB/Mog-like_dom_sf"/>
</dbReference>
<dbReference type="PANTHER" id="PTHR43232:SF2">
    <property type="entry name" value="MOLYBDENUM COFACTOR BIOSYNTHESIS PROTEIN B"/>
    <property type="match status" value="1"/>
</dbReference>
<dbReference type="Proteomes" id="UP000040576">
    <property type="component" value="Unassembled WGS sequence"/>
</dbReference>
<evidence type="ECO:0000313" key="9">
    <source>
        <dbReference type="EMBL" id="KIO72978.1"/>
    </source>
</evidence>
<dbReference type="CDD" id="cd00886">
    <property type="entry name" value="MogA_MoaB"/>
    <property type="match status" value="1"/>
</dbReference>
<comment type="function">
    <text evidence="1 6">May be involved in the biosynthesis of molybdopterin.</text>
</comment>
<dbReference type="NCBIfam" id="TIGR00177">
    <property type="entry name" value="molyb_syn"/>
    <property type="match status" value="1"/>
</dbReference>
<dbReference type="PROSITE" id="PS01078">
    <property type="entry name" value="MOCF_BIOSYNTHESIS_1"/>
    <property type="match status" value="1"/>
</dbReference>
<dbReference type="OrthoDB" id="9784492at2"/>
<dbReference type="InterPro" id="IPR001453">
    <property type="entry name" value="MoaB/Mog_dom"/>
</dbReference>
<reference evidence="8 11" key="1">
    <citation type="submission" date="2014-07" db="EMBL/GenBank/DDBJ databases">
        <authorList>
            <person name="Wibberg Daniel"/>
        </authorList>
    </citation>
    <scope>NUCLEOTIDE SEQUENCE [LARGE SCALE GENOMIC DNA]</scope>
</reference>
<dbReference type="FunFam" id="3.40.980.10:FF:000006">
    <property type="entry name" value="Molybdenum cofactor biosynthesis protein B"/>
    <property type="match status" value="1"/>
</dbReference>
<protein>
    <recommendedName>
        <fullName evidence="4 6">Molybdenum cofactor biosynthesis protein B</fullName>
    </recommendedName>
</protein>
<keyword evidence="11" id="KW-1185">Reference proteome</keyword>
<dbReference type="EMBL" id="CCRF01000010">
    <property type="protein sequence ID" value="CEE00203.1"/>
    <property type="molecule type" value="Genomic_DNA"/>
</dbReference>
<dbReference type="PATRIC" id="fig|35841.7.peg.1606"/>
<dbReference type="InterPro" id="IPR008284">
    <property type="entry name" value="MoCF_biosynth_CS"/>
</dbReference>
<evidence type="ECO:0000256" key="1">
    <source>
        <dbReference type="ARBA" id="ARBA00003487"/>
    </source>
</evidence>
<dbReference type="EMBL" id="JXLU01000076">
    <property type="protein sequence ID" value="KIO72978.1"/>
    <property type="molecule type" value="Genomic_DNA"/>
</dbReference>
<organism evidence="8 11">
    <name type="scientific">Caldibacillus thermoamylovorans</name>
    <dbReference type="NCBI Taxonomy" id="35841"/>
    <lineage>
        <taxon>Bacteria</taxon>
        <taxon>Bacillati</taxon>
        <taxon>Bacillota</taxon>
        <taxon>Bacilli</taxon>
        <taxon>Bacillales</taxon>
        <taxon>Bacillaceae</taxon>
        <taxon>Caldibacillus</taxon>
    </lineage>
</organism>
<dbReference type="UniPathway" id="UPA00344"/>
<dbReference type="RefSeq" id="WP_034767418.1">
    <property type="nucleotide sequence ID" value="NZ_CCRF01000010.1"/>
</dbReference>
<name>A0A090IUS8_9BACI</name>
<evidence type="ECO:0000256" key="3">
    <source>
        <dbReference type="ARBA" id="ARBA00006112"/>
    </source>
</evidence>
<evidence type="ECO:0000256" key="2">
    <source>
        <dbReference type="ARBA" id="ARBA00005046"/>
    </source>
</evidence>
<dbReference type="InterPro" id="IPR012245">
    <property type="entry name" value="MoaB"/>
</dbReference>
<evidence type="ECO:0000256" key="4">
    <source>
        <dbReference type="ARBA" id="ARBA00015262"/>
    </source>
</evidence>
<dbReference type="PIRSF" id="PIRSF006443">
    <property type="entry name" value="MoaB"/>
    <property type="match status" value="1"/>
</dbReference>
<keyword evidence="5 6" id="KW-0501">Molybdenum cofactor biosynthesis</keyword>
<sequence length="169" mass="18575">MGHCHDRGKLKTVTCAVITVSDTRNKDTDKSGQTIIELLKTDNHHIGMYEIIPDDVASIQKTLETAIHEDAIDAVIFNGGTGISQRDVTIEAIRPYFKKELPGFGEIFRYLSYQFDIGSASILSRAIAGIANNRIVFSVPGSTGAVKLAMEKLILPEIKHAVNEIHKDL</sequence>
<accession>A0A090IUS8</accession>
<dbReference type="PANTHER" id="PTHR43232">
    <property type="entry name" value="MOLYBDENUM COFACTOR BIOSYNTHESIS PROTEIN B"/>
    <property type="match status" value="1"/>
</dbReference>
<dbReference type="GO" id="GO:0006777">
    <property type="term" value="P:Mo-molybdopterin cofactor biosynthetic process"/>
    <property type="evidence" value="ECO:0007669"/>
    <property type="project" value="UniProtKB-UniRule"/>
</dbReference>
<proteinExistence type="inferred from homology"/>
<evidence type="ECO:0000256" key="6">
    <source>
        <dbReference type="PIRNR" id="PIRNR006443"/>
    </source>
</evidence>
<gene>
    <name evidence="9" type="ORF">B4167_2536</name>
    <name evidence="8" type="ORF">BT1A1_0342</name>
</gene>
<comment type="similarity">
    <text evidence="3 6">Belongs to the MoaB/Mog family.</text>
</comment>
<reference evidence="9 10" key="2">
    <citation type="submission" date="2015-01" db="EMBL/GenBank/DDBJ databases">
        <title>Draft Genome Sequences of Four Bacillus thermoamylovorans Strains, Isolated From Food Products.</title>
        <authorList>
            <person name="Krawcyk A.O."/>
            <person name="Berendsen E.M."/>
            <person name="Eijlander R.T."/>
            <person name="de Jong A."/>
            <person name="Wells-Bennik M."/>
            <person name="Kuipers O.P."/>
        </authorList>
    </citation>
    <scope>NUCLEOTIDE SEQUENCE [LARGE SCALE GENOMIC DNA]</scope>
    <source>
        <strain evidence="9 10">B4167</strain>
    </source>
</reference>
<dbReference type="SMART" id="SM00852">
    <property type="entry name" value="MoCF_biosynth"/>
    <property type="match status" value="1"/>
</dbReference>
<dbReference type="GO" id="GO:0005829">
    <property type="term" value="C:cytosol"/>
    <property type="evidence" value="ECO:0007669"/>
    <property type="project" value="TreeGrafter"/>
</dbReference>
<dbReference type="Pfam" id="PF00994">
    <property type="entry name" value="MoCF_biosynth"/>
    <property type="match status" value="1"/>
</dbReference>
<evidence type="ECO:0000259" key="7">
    <source>
        <dbReference type="SMART" id="SM00852"/>
    </source>
</evidence>
<dbReference type="Proteomes" id="UP000032076">
    <property type="component" value="Unassembled WGS sequence"/>
</dbReference>
<evidence type="ECO:0000313" key="10">
    <source>
        <dbReference type="Proteomes" id="UP000032076"/>
    </source>
</evidence>
<comment type="pathway">
    <text evidence="2 6">Cofactor biosynthesis; molybdopterin biosynthesis.</text>
</comment>
<dbReference type="Gene3D" id="3.40.980.10">
    <property type="entry name" value="MoaB/Mog-like domain"/>
    <property type="match status" value="1"/>
</dbReference>
<evidence type="ECO:0000256" key="5">
    <source>
        <dbReference type="ARBA" id="ARBA00023150"/>
    </source>
</evidence>
<dbReference type="AlphaFoldDB" id="A0A090IUS8"/>
<evidence type="ECO:0000313" key="8">
    <source>
        <dbReference type="EMBL" id="CEE00203.1"/>
    </source>
</evidence>
<feature type="domain" description="MoaB/Mog" evidence="7">
    <location>
        <begin position="16"/>
        <end position="161"/>
    </location>
</feature>
<dbReference type="SUPFAM" id="SSF53218">
    <property type="entry name" value="Molybdenum cofactor biosynthesis proteins"/>
    <property type="match status" value="1"/>
</dbReference>
<evidence type="ECO:0000313" key="11">
    <source>
        <dbReference type="Proteomes" id="UP000040576"/>
    </source>
</evidence>
<dbReference type="GeneID" id="92959495"/>